<evidence type="ECO:0000313" key="1">
    <source>
        <dbReference type="EMBL" id="KAJ3443092.1"/>
    </source>
</evidence>
<evidence type="ECO:0000313" key="2">
    <source>
        <dbReference type="Proteomes" id="UP001146793"/>
    </source>
</evidence>
<name>A0AAV7ZR11_9EUKA</name>
<dbReference type="EMBL" id="JANTQA010000023">
    <property type="protein sequence ID" value="KAJ3443092.1"/>
    <property type="molecule type" value="Genomic_DNA"/>
</dbReference>
<protein>
    <submittedName>
        <fullName evidence="1">Uncharacterized protein</fullName>
    </submittedName>
</protein>
<reference evidence="1" key="1">
    <citation type="submission" date="2022-08" db="EMBL/GenBank/DDBJ databases">
        <title>Novel sulphate-reducing endosymbionts in the free-living metamonad Anaeramoeba.</title>
        <authorList>
            <person name="Jerlstrom-Hultqvist J."/>
            <person name="Cepicka I."/>
            <person name="Gallot-Lavallee L."/>
            <person name="Salas-Leiva D."/>
            <person name="Curtis B.A."/>
            <person name="Zahonova K."/>
            <person name="Pipaliya S."/>
            <person name="Dacks J."/>
            <person name="Roger A.J."/>
        </authorList>
    </citation>
    <scope>NUCLEOTIDE SEQUENCE</scope>
    <source>
        <strain evidence="1">Busselton2</strain>
    </source>
</reference>
<accession>A0AAV7ZR11</accession>
<gene>
    <name evidence="1" type="ORF">M0812_08923</name>
</gene>
<proteinExistence type="predicted"/>
<sequence length="99" mass="11314">MKHITPQPPIWLRKQSDTLRDCSRNFLEKSEEGGAVTVAHGYKAVNGKKEVDSKNLPNVVKKVDDVDSFHHLGNVKSILFCRDWKKQIKENKILITNMA</sequence>
<comment type="caution">
    <text evidence="1">The sequence shown here is derived from an EMBL/GenBank/DDBJ whole genome shotgun (WGS) entry which is preliminary data.</text>
</comment>
<dbReference type="Proteomes" id="UP001146793">
    <property type="component" value="Unassembled WGS sequence"/>
</dbReference>
<organism evidence="1 2">
    <name type="scientific">Anaeramoeba flamelloides</name>
    <dbReference type="NCBI Taxonomy" id="1746091"/>
    <lineage>
        <taxon>Eukaryota</taxon>
        <taxon>Metamonada</taxon>
        <taxon>Anaeramoebidae</taxon>
        <taxon>Anaeramoeba</taxon>
    </lineage>
</organism>
<dbReference type="AlphaFoldDB" id="A0AAV7ZR11"/>